<reference evidence="2 3" key="1">
    <citation type="submission" date="2023-10" db="EMBL/GenBank/DDBJ databases">
        <title>Chromosome-scale genome assembly provides insights into flower coloration mechanisms of Canna indica.</title>
        <authorList>
            <person name="Li C."/>
        </authorList>
    </citation>
    <scope>NUCLEOTIDE SEQUENCE [LARGE SCALE GENOMIC DNA]</scope>
    <source>
        <tissue evidence="2">Flower</tissue>
    </source>
</reference>
<evidence type="ECO:0000313" key="2">
    <source>
        <dbReference type="EMBL" id="WOL07179.1"/>
    </source>
</evidence>
<sequence>MMDSQQVERDRRVEYDPFEGSSPGDDGDHGSDHISVSLEDTRGLLTLPPSLLRGPVRPYYRTLPTLAFWILTWRCLNRRGRCNGVSLRLWRFSAIVVAWLLPSRSLQPFTSSGPAPAFADSVRCFPFFFVTADSIISQCIAAEDPFVSSKASTLGAIFDPFVRQMKDLAVLMLVALPSLDRGQARSLLSAGICAFGSALWGRLFQSYAFSGRAGAGQLWMSAFKLIECSWIAWSMFDPRFDHVDPPLAASLLPFDLSSHVDGALLGPLLCAMPRDPVVGPIPRCWFVVVVVYLQSTRVCQFQKPPN</sequence>
<proteinExistence type="predicted"/>
<dbReference type="Proteomes" id="UP001327560">
    <property type="component" value="Chromosome 5"/>
</dbReference>
<protein>
    <submittedName>
        <fullName evidence="2">Uncharacterized protein</fullName>
    </submittedName>
</protein>
<keyword evidence="3" id="KW-1185">Reference proteome</keyword>
<dbReference type="EMBL" id="CP136894">
    <property type="protein sequence ID" value="WOL07179.1"/>
    <property type="molecule type" value="Genomic_DNA"/>
</dbReference>
<accession>A0AAQ3KE99</accession>
<name>A0AAQ3KE99_9LILI</name>
<organism evidence="2 3">
    <name type="scientific">Canna indica</name>
    <name type="common">Indian-shot</name>
    <dbReference type="NCBI Taxonomy" id="4628"/>
    <lineage>
        <taxon>Eukaryota</taxon>
        <taxon>Viridiplantae</taxon>
        <taxon>Streptophyta</taxon>
        <taxon>Embryophyta</taxon>
        <taxon>Tracheophyta</taxon>
        <taxon>Spermatophyta</taxon>
        <taxon>Magnoliopsida</taxon>
        <taxon>Liliopsida</taxon>
        <taxon>Zingiberales</taxon>
        <taxon>Cannaceae</taxon>
        <taxon>Canna</taxon>
    </lineage>
</organism>
<gene>
    <name evidence="2" type="ORF">Cni_G15917</name>
</gene>
<feature type="compositionally biased region" description="Basic and acidic residues" evidence="1">
    <location>
        <begin position="1"/>
        <end position="15"/>
    </location>
</feature>
<feature type="region of interest" description="Disordered" evidence="1">
    <location>
        <begin position="1"/>
        <end position="33"/>
    </location>
</feature>
<evidence type="ECO:0000256" key="1">
    <source>
        <dbReference type="SAM" id="MobiDB-lite"/>
    </source>
</evidence>
<dbReference type="AlphaFoldDB" id="A0AAQ3KE99"/>
<evidence type="ECO:0000313" key="3">
    <source>
        <dbReference type="Proteomes" id="UP001327560"/>
    </source>
</evidence>